<dbReference type="PANTHER" id="PTHR17490:SF16">
    <property type="entry name" value="THREONYLCARBAMOYL-AMP SYNTHASE"/>
    <property type="match status" value="1"/>
</dbReference>
<evidence type="ECO:0000259" key="12">
    <source>
        <dbReference type="PROSITE" id="PS51163"/>
    </source>
</evidence>
<dbReference type="EMBL" id="MHRF01000007">
    <property type="protein sequence ID" value="OHA18315.1"/>
    <property type="molecule type" value="Genomic_DNA"/>
</dbReference>
<evidence type="ECO:0000256" key="7">
    <source>
        <dbReference type="ARBA" id="ARBA00022695"/>
    </source>
</evidence>
<comment type="caution">
    <text evidence="13">The sequence shown here is derived from an EMBL/GenBank/DDBJ whole genome shotgun (WGS) entry which is preliminary data.</text>
</comment>
<dbReference type="EC" id="2.7.7.87" evidence="3"/>
<dbReference type="InterPro" id="IPR050156">
    <property type="entry name" value="TC-AMP_synthase_SUA5"/>
</dbReference>
<dbReference type="Pfam" id="PF01300">
    <property type="entry name" value="Sua5_yciO_yrdC"/>
    <property type="match status" value="1"/>
</dbReference>
<dbReference type="Proteomes" id="UP000178873">
    <property type="component" value="Unassembled WGS sequence"/>
</dbReference>
<dbReference type="STRING" id="1802301.A2664_02530"/>
<evidence type="ECO:0000256" key="3">
    <source>
        <dbReference type="ARBA" id="ARBA00012584"/>
    </source>
</evidence>
<dbReference type="GO" id="GO:0000049">
    <property type="term" value="F:tRNA binding"/>
    <property type="evidence" value="ECO:0007669"/>
    <property type="project" value="TreeGrafter"/>
</dbReference>
<feature type="domain" description="YrdC-like" evidence="12">
    <location>
        <begin position="9"/>
        <end position="193"/>
    </location>
</feature>
<dbReference type="GO" id="GO:0005737">
    <property type="term" value="C:cytoplasm"/>
    <property type="evidence" value="ECO:0007669"/>
    <property type="project" value="UniProtKB-SubCell"/>
</dbReference>
<reference evidence="13 14" key="1">
    <citation type="journal article" date="2016" name="Nat. Commun.">
        <title>Thousands of microbial genomes shed light on interconnected biogeochemical processes in an aquifer system.</title>
        <authorList>
            <person name="Anantharaman K."/>
            <person name="Brown C.T."/>
            <person name="Hug L.A."/>
            <person name="Sharon I."/>
            <person name="Castelle C.J."/>
            <person name="Probst A.J."/>
            <person name="Thomas B.C."/>
            <person name="Singh A."/>
            <person name="Wilkins M.J."/>
            <person name="Karaoz U."/>
            <person name="Brodie E.L."/>
            <person name="Williams K.H."/>
            <person name="Hubbard S.S."/>
            <person name="Banfield J.F."/>
        </authorList>
    </citation>
    <scope>NUCLEOTIDE SEQUENCE [LARGE SCALE GENOMIC DNA]</scope>
</reference>
<keyword evidence="7" id="KW-0548">Nucleotidyltransferase</keyword>
<evidence type="ECO:0000313" key="13">
    <source>
        <dbReference type="EMBL" id="OHA18315.1"/>
    </source>
</evidence>
<evidence type="ECO:0000256" key="8">
    <source>
        <dbReference type="ARBA" id="ARBA00022741"/>
    </source>
</evidence>
<keyword evidence="5" id="KW-0808">Transferase</keyword>
<evidence type="ECO:0000256" key="11">
    <source>
        <dbReference type="ARBA" id="ARBA00048366"/>
    </source>
</evidence>
<gene>
    <name evidence="13" type="ORF">A2664_02530</name>
</gene>
<dbReference type="InterPro" id="IPR017945">
    <property type="entry name" value="DHBP_synth_RibB-like_a/b_dom"/>
</dbReference>
<dbReference type="InterPro" id="IPR006070">
    <property type="entry name" value="Sua5-like_dom"/>
</dbReference>
<evidence type="ECO:0000256" key="9">
    <source>
        <dbReference type="ARBA" id="ARBA00022840"/>
    </source>
</evidence>
<keyword evidence="4" id="KW-0963">Cytoplasm</keyword>
<dbReference type="AlphaFoldDB" id="A0A1G2M343"/>
<evidence type="ECO:0000256" key="6">
    <source>
        <dbReference type="ARBA" id="ARBA00022694"/>
    </source>
</evidence>
<evidence type="ECO:0000256" key="5">
    <source>
        <dbReference type="ARBA" id="ARBA00022679"/>
    </source>
</evidence>
<keyword evidence="9" id="KW-0067">ATP-binding</keyword>
<sequence>MSFKVLDNSIDIKKVARLVHEGEIVVMSTDTVYGVVASALRSDAVERVYSLRERNMHKPCIVLIASIEAIKLFGVVVDVESEKKIHEIWPAAVSIVLSCPDERFSYLHRGTQTIAFRVPEEKALRDFLEESGPVIAPSANPEGKSTAKTTAEARDYFGGKISLYIDGGMQDGEPSTLISINRGEISVLRQGRVKV</sequence>
<evidence type="ECO:0000256" key="10">
    <source>
        <dbReference type="ARBA" id="ARBA00029774"/>
    </source>
</evidence>
<dbReference type="GO" id="GO:0006450">
    <property type="term" value="P:regulation of translational fidelity"/>
    <property type="evidence" value="ECO:0007669"/>
    <property type="project" value="TreeGrafter"/>
</dbReference>
<comment type="similarity">
    <text evidence="2">Belongs to the SUA5 family.</text>
</comment>
<evidence type="ECO:0000256" key="2">
    <source>
        <dbReference type="ARBA" id="ARBA00007663"/>
    </source>
</evidence>
<accession>A0A1G2M343</accession>
<dbReference type="NCBIfam" id="TIGR00057">
    <property type="entry name" value="L-threonylcarbamoyladenylate synthase"/>
    <property type="match status" value="1"/>
</dbReference>
<dbReference type="SUPFAM" id="SSF55821">
    <property type="entry name" value="YrdC/RibB"/>
    <property type="match status" value="1"/>
</dbReference>
<dbReference type="PROSITE" id="PS51163">
    <property type="entry name" value="YRDC"/>
    <property type="match status" value="1"/>
</dbReference>
<dbReference type="Gene3D" id="3.90.870.10">
    <property type="entry name" value="DHBP synthase"/>
    <property type="match status" value="1"/>
</dbReference>
<name>A0A1G2M343_9BACT</name>
<proteinExistence type="inferred from homology"/>
<keyword evidence="6" id="KW-0819">tRNA processing</keyword>
<comment type="catalytic activity">
    <reaction evidence="11">
        <text>L-threonine + hydrogencarbonate + ATP = L-threonylcarbamoyladenylate + diphosphate + H2O</text>
        <dbReference type="Rhea" id="RHEA:36407"/>
        <dbReference type="ChEBI" id="CHEBI:15377"/>
        <dbReference type="ChEBI" id="CHEBI:17544"/>
        <dbReference type="ChEBI" id="CHEBI:30616"/>
        <dbReference type="ChEBI" id="CHEBI:33019"/>
        <dbReference type="ChEBI" id="CHEBI:57926"/>
        <dbReference type="ChEBI" id="CHEBI:73682"/>
        <dbReference type="EC" id="2.7.7.87"/>
    </reaction>
</comment>
<dbReference type="PANTHER" id="PTHR17490">
    <property type="entry name" value="SUA5"/>
    <property type="match status" value="1"/>
</dbReference>
<dbReference type="GO" id="GO:0061710">
    <property type="term" value="F:L-threonylcarbamoyladenylate synthase"/>
    <property type="evidence" value="ECO:0007669"/>
    <property type="project" value="UniProtKB-EC"/>
</dbReference>
<evidence type="ECO:0000256" key="1">
    <source>
        <dbReference type="ARBA" id="ARBA00004496"/>
    </source>
</evidence>
<dbReference type="GO" id="GO:0003725">
    <property type="term" value="F:double-stranded RNA binding"/>
    <property type="evidence" value="ECO:0007669"/>
    <property type="project" value="InterPro"/>
</dbReference>
<protein>
    <recommendedName>
        <fullName evidence="10">L-threonylcarbamoyladenylate synthase</fullName>
        <ecNumber evidence="3">2.7.7.87</ecNumber>
    </recommendedName>
    <alternativeName>
        <fullName evidence="10">L-threonylcarbamoyladenylate synthase</fullName>
    </alternativeName>
</protein>
<comment type="subcellular location">
    <subcellularLocation>
        <location evidence="1">Cytoplasm</location>
    </subcellularLocation>
</comment>
<keyword evidence="8" id="KW-0547">Nucleotide-binding</keyword>
<evidence type="ECO:0000256" key="4">
    <source>
        <dbReference type="ARBA" id="ARBA00022490"/>
    </source>
</evidence>
<dbReference type="GO" id="GO:0008033">
    <property type="term" value="P:tRNA processing"/>
    <property type="evidence" value="ECO:0007669"/>
    <property type="project" value="UniProtKB-KW"/>
</dbReference>
<dbReference type="GO" id="GO:0005524">
    <property type="term" value="F:ATP binding"/>
    <property type="evidence" value="ECO:0007669"/>
    <property type="project" value="UniProtKB-KW"/>
</dbReference>
<evidence type="ECO:0000313" key="14">
    <source>
        <dbReference type="Proteomes" id="UP000178873"/>
    </source>
</evidence>
<organism evidence="13 14">
    <name type="scientific">Candidatus Taylorbacteria bacterium RIFCSPHIGHO2_01_FULL_46_22b</name>
    <dbReference type="NCBI Taxonomy" id="1802301"/>
    <lineage>
        <taxon>Bacteria</taxon>
        <taxon>Candidatus Tayloriibacteriota</taxon>
    </lineage>
</organism>